<dbReference type="EMBL" id="CP123488">
    <property type="protein sequence ID" value="WGL58081.1"/>
    <property type="molecule type" value="Genomic_DNA"/>
</dbReference>
<dbReference type="RefSeq" id="WP_280558611.1">
    <property type="nucleotide sequence ID" value="NZ_CP123488.1"/>
</dbReference>
<sequence>MIISLDNTYCSQLFFLPARNSEEQLVGLKVVSHFSGVNNHVRIPTSLVLPRLTPQEEIILFQEKLALLMTYQFFFLQHGLKAWVTIPPGVVDALLTQDDLAADALRFPFLELAISESFPGLDQVDEQHPLSQLCQRFPLVLSDFGSGDASTKAVFAGLFTRVVLDRNFVQRQVKSVSFEPFMRAIVSQIQPYCQAIMISGVDEESTRQRIASYGFSGMLGSLWPVVTESSLITLVQQ</sequence>
<dbReference type="InterPro" id="IPR001633">
    <property type="entry name" value="EAL_dom"/>
</dbReference>
<proteinExistence type="predicted"/>
<protein>
    <submittedName>
        <fullName evidence="2">EAL domain-containing protein</fullName>
    </submittedName>
</protein>
<accession>A0AA95G4V7</accession>
<evidence type="ECO:0000313" key="3">
    <source>
        <dbReference type="Proteomes" id="UP001177527"/>
    </source>
</evidence>
<dbReference type="Proteomes" id="UP001177527">
    <property type="component" value="Chromosome"/>
</dbReference>
<dbReference type="AlphaFoldDB" id="A0AA95G4V7"/>
<gene>
    <name evidence="2" type="ORF">QBD33_10200</name>
</gene>
<dbReference type="Pfam" id="PF00563">
    <property type="entry name" value="EAL"/>
    <property type="match status" value="1"/>
</dbReference>
<feature type="domain" description="EAL" evidence="1">
    <location>
        <begin position="110"/>
        <end position="222"/>
    </location>
</feature>
<evidence type="ECO:0000313" key="2">
    <source>
        <dbReference type="EMBL" id="WGL58081.1"/>
    </source>
</evidence>
<dbReference type="InterPro" id="IPR035919">
    <property type="entry name" value="EAL_sf"/>
</dbReference>
<reference evidence="2" key="1">
    <citation type="submission" date="2023-04" db="EMBL/GenBank/DDBJ databases">
        <title>APH(3)-Id, a novel chromosomal aminoglycoside phosphotransferase, identified from an environmental isolate of Kluyvera intermedia DW18.</title>
        <authorList>
            <person name="Sha Y."/>
        </authorList>
    </citation>
    <scope>NUCLEOTIDE SEQUENCE</scope>
    <source>
        <strain evidence="2">DW18</strain>
    </source>
</reference>
<organism evidence="2 3">
    <name type="scientific">Kluyvera intermedia</name>
    <name type="common">Enterobacter intermedius</name>
    <dbReference type="NCBI Taxonomy" id="61648"/>
    <lineage>
        <taxon>Bacteria</taxon>
        <taxon>Pseudomonadati</taxon>
        <taxon>Pseudomonadota</taxon>
        <taxon>Gammaproteobacteria</taxon>
        <taxon>Enterobacterales</taxon>
        <taxon>Enterobacteriaceae</taxon>
        <taxon>Kluyvera</taxon>
    </lineage>
</organism>
<name>A0AA95G4V7_KLUIN</name>
<dbReference type="SUPFAM" id="SSF141868">
    <property type="entry name" value="EAL domain-like"/>
    <property type="match status" value="1"/>
</dbReference>
<dbReference type="Gene3D" id="3.20.20.450">
    <property type="entry name" value="EAL domain"/>
    <property type="match status" value="1"/>
</dbReference>
<evidence type="ECO:0000259" key="1">
    <source>
        <dbReference type="Pfam" id="PF00563"/>
    </source>
</evidence>